<comment type="caution">
    <text evidence="3">The sequence shown here is derived from an EMBL/GenBank/DDBJ whole genome shotgun (WGS) entry which is preliminary data.</text>
</comment>
<keyword evidence="2" id="KW-1133">Transmembrane helix</keyword>
<evidence type="ECO:0000313" key="4">
    <source>
        <dbReference type="Proteomes" id="UP000009170"/>
    </source>
</evidence>
<keyword evidence="2" id="KW-0812">Transmembrane</keyword>
<dbReference type="InParanoid" id="A0A090M427"/>
<organism evidence="3 4">
    <name type="scientific">Ostreococcus tauri</name>
    <name type="common">Marine green alga</name>
    <dbReference type="NCBI Taxonomy" id="70448"/>
    <lineage>
        <taxon>Eukaryota</taxon>
        <taxon>Viridiplantae</taxon>
        <taxon>Chlorophyta</taxon>
        <taxon>Mamiellophyceae</taxon>
        <taxon>Mamiellales</taxon>
        <taxon>Bathycoccaceae</taxon>
        <taxon>Ostreococcus</taxon>
    </lineage>
</organism>
<sequence length="130" mass="14449">MERKRPTPRDAASTAARETRARRPRTNAMGGHTKEELERSTALGRNANVVFIMVWALTMFIVDGVVYAVDPPPGESKWGYGPSVFLLCLIAAFLWSCASVLKTENNHKAELKRLRETKTLAELMSINMGA</sequence>
<dbReference type="GeneID" id="9834162"/>
<dbReference type="OrthoDB" id="495637at2759"/>
<dbReference type="RefSeq" id="XP_022838677.1">
    <property type="nucleotide sequence ID" value="XM_022984400.1"/>
</dbReference>
<dbReference type="AlphaFoldDB" id="A0A090M427"/>
<reference evidence="3 4" key="2">
    <citation type="journal article" date="2014" name="BMC Genomics">
        <title>An improved genome of the model marine alga Ostreococcus tauri unfolds by assessing Illumina de novo assemblies.</title>
        <authorList>
            <person name="Blanc-Mathieu R."/>
            <person name="Verhelst B."/>
            <person name="Derelle E."/>
            <person name="Rombauts S."/>
            <person name="Bouget F.Y."/>
            <person name="Carre I."/>
            <person name="Chateau A."/>
            <person name="Eyre-Walker A."/>
            <person name="Grimsley N."/>
            <person name="Moreau H."/>
            <person name="Piegu B."/>
            <person name="Rivals E."/>
            <person name="Schackwitz W."/>
            <person name="Van de Peer Y."/>
            <person name="Piganeau G."/>
        </authorList>
    </citation>
    <scope>NUCLEOTIDE SEQUENCE [LARGE SCALE GENOMIC DNA]</scope>
    <source>
        <strain evidence="4">OTTH 0595 / CCAP 157/2 / RCC745</strain>
    </source>
</reference>
<feature type="transmembrane region" description="Helical" evidence="2">
    <location>
        <begin position="49"/>
        <end position="68"/>
    </location>
</feature>
<accession>A0A090M427</accession>
<name>A0A090M427_OSTTA</name>
<protein>
    <submittedName>
        <fullName evidence="3">Unnamed product</fullName>
    </submittedName>
</protein>
<reference evidence="4" key="1">
    <citation type="journal article" date="2006" name="Proc. Natl. Acad. Sci. U.S.A.">
        <title>Genome analysis of the smallest free-living eukaryote Ostreococcus tauri unveils many unique features.</title>
        <authorList>
            <person name="Derelle E."/>
            <person name="Ferraz C."/>
            <person name="Rombauts S."/>
            <person name="Rouze P."/>
            <person name="Worden A.Z."/>
            <person name="Robbens S."/>
            <person name="Partensky F."/>
            <person name="Degroeve S."/>
            <person name="Echeynie S."/>
            <person name="Cooke R."/>
            <person name="Saeys Y."/>
            <person name="Wuyts J."/>
            <person name="Jabbari K."/>
            <person name="Bowler C."/>
            <person name="Panaud O."/>
            <person name="Piegu B."/>
            <person name="Ball S.G."/>
            <person name="Ral J.-P."/>
            <person name="Bouget F.-Y."/>
            <person name="Piganeau G."/>
            <person name="De Baets B."/>
            <person name="Picard A."/>
            <person name="Delseny M."/>
            <person name="Demaille J."/>
            <person name="Van de Peer Y."/>
            <person name="Moreau H."/>
        </authorList>
    </citation>
    <scope>NUCLEOTIDE SEQUENCE [LARGE SCALE GENOMIC DNA]</scope>
    <source>
        <strain evidence="4">OTTH 0595 / CCAP 157/2 / RCC745</strain>
    </source>
</reference>
<dbReference type="EMBL" id="CAID01000004">
    <property type="protein sequence ID" value="CEF97412.1"/>
    <property type="molecule type" value="Genomic_DNA"/>
</dbReference>
<proteinExistence type="predicted"/>
<gene>
    <name evidence="3" type="ORF">OT_ostta04g00320</name>
</gene>
<dbReference type="KEGG" id="ota:OT_ostta04g00320"/>
<feature type="transmembrane region" description="Helical" evidence="2">
    <location>
        <begin position="80"/>
        <end position="101"/>
    </location>
</feature>
<evidence type="ECO:0000256" key="1">
    <source>
        <dbReference type="SAM" id="MobiDB-lite"/>
    </source>
</evidence>
<dbReference type="Proteomes" id="UP000009170">
    <property type="component" value="Unassembled WGS sequence"/>
</dbReference>
<evidence type="ECO:0000313" key="3">
    <source>
        <dbReference type="EMBL" id="CEF97412.1"/>
    </source>
</evidence>
<evidence type="ECO:0000256" key="2">
    <source>
        <dbReference type="SAM" id="Phobius"/>
    </source>
</evidence>
<keyword evidence="2" id="KW-0472">Membrane</keyword>
<feature type="region of interest" description="Disordered" evidence="1">
    <location>
        <begin position="1"/>
        <end position="39"/>
    </location>
</feature>
<keyword evidence="4" id="KW-1185">Reference proteome</keyword>